<dbReference type="Pfam" id="PF01609">
    <property type="entry name" value="DDE_Tnp_1"/>
    <property type="match status" value="1"/>
</dbReference>
<evidence type="ECO:0000259" key="5">
    <source>
        <dbReference type="Pfam" id="PF01609"/>
    </source>
</evidence>
<evidence type="ECO:0000256" key="2">
    <source>
        <dbReference type="ARBA" id="ARBA00022578"/>
    </source>
</evidence>
<dbReference type="PANTHER" id="PTHR33258:SF1">
    <property type="entry name" value="TRANSPOSASE INSL FOR INSERTION SEQUENCE ELEMENT IS186A-RELATED"/>
    <property type="match status" value="1"/>
</dbReference>
<reference evidence="6 7" key="1">
    <citation type="submission" date="2018-05" db="EMBL/GenBank/DDBJ databases">
        <title>Brumimicrobium oceani sp. nov., isolated from coastal sediment.</title>
        <authorList>
            <person name="Kou Y."/>
        </authorList>
    </citation>
    <scope>NUCLEOTIDE SEQUENCE [LARGE SCALE GENOMIC DNA]</scope>
    <source>
        <strain evidence="6 7">C305</strain>
    </source>
</reference>
<feature type="domain" description="Transposase IS4-like" evidence="5">
    <location>
        <begin position="6"/>
        <end position="203"/>
    </location>
</feature>
<dbReference type="Proteomes" id="UP000245370">
    <property type="component" value="Unassembled WGS sequence"/>
</dbReference>
<keyword evidence="2" id="KW-0815">Transposition</keyword>
<evidence type="ECO:0000256" key="3">
    <source>
        <dbReference type="ARBA" id="ARBA00023125"/>
    </source>
</evidence>
<gene>
    <name evidence="6" type="ORF">DIT68_05270</name>
</gene>
<comment type="caution">
    <text evidence="6">The sequence shown here is derived from an EMBL/GenBank/DDBJ whole genome shotgun (WGS) entry which is preliminary data.</text>
</comment>
<dbReference type="AlphaFoldDB" id="A0A2U2XFS4"/>
<protein>
    <submittedName>
        <fullName evidence="6">IS4 family transposase</fullName>
    </submittedName>
</protein>
<accession>A0A2U2XFS4</accession>
<dbReference type="InterPro" id="IPR002559">
    <property type="entry name" value="Transposase_11"/>
</dbReference>
<dbReference type="NCBIfam" id="NF033592">
    <property type="entry name" value="transpos_IS4_1"/>
    <property type="match status" value="1"/>
</dbReference>
<evidence type="ECO:0000256" key="1">
    <source>
        <dbReference type="ARBA" id="ARBA00010075"/>
    </source>
</evidence>
<evidence type="ECO:0000313" key="7">
    <source>
        <dbReference type="Proteomes" id="UP000245370"/>
    </source>
</evidence>
<dbReference type="InterPro" id="IPR012337">
    <property type="entry name" value="RNaseH-like_sf"/>
</dbReference>
<evidence type="ECO:0000313" key="6">
    <source>
        <dbReference type="EMBL" id="PWH86644.1"/>
    </source>
</evidence>
<keyword evidence="7" id="KW-1185">Reference proteome</keyword>
<dbReference type="InterPro" id="IPR047952">
    <property type="entry name" value="Transpos_IS4"/>
</dbReference>
<dbReference type="GO" id="GO:0004803">
    <property type="term" value="F:transposase activity"/>
    <property type="evidence" value="ECO:0007669"/>
    <property type="project" value="InterPro"/>
</dbReference>
<organism evidence="6 7">
    <name type="scientific">Brumimicrobium oceani</name>
    <dbReference type="NCBI Taxonomy" id="2100725"/>
    <lineage>
        <taxon>Bacteria</taxon>
        <taxon>Pseudomonadati</taxon>
        <taxon>Bacteroidota</taxon>
        <taxon>Flavobacteriia</taxon>
        <taxon>Flavobacteriales</taxon>
        <taxon>Crocinitomicaceae</taxon>
        <taxon>Brumimicrobium</taxon>
    </lineage>
</organism>
<keyword evidence="4" id="KW-0233">DNA recombination</keyword>
<name>A0A2U2XFS4_9FLAO</name>
<reference evidence="6 7" key="2">
    <citation type="submission" date="2018-05" db="EMBL/GenBank/DDBJ databases">
        <authorList>
            <person name="Lanie J.A."/>
            <person name="Ng W.-L."/>
            <person name="Kazmierczak K.M."/>
            <person name="Andrzejewski T.M."/>
            <person name="Davidsen T.M."/>
            <person name="Wayne K.J."/>
            <person name="Tettelin H."/>
            <person name="Glass J.I."/>
            <person name="Rusch D."/>
            <person name="Podicherti R."/>
            <person name="Tsui H.-C.T."/>
            <person name="Winkler M.E."/>
        </authorList>
    </citation>
    <scope>NUCLEOTIDE SEQUENCE [LARGE SCALE GENOMIC DNA]</scope>
    <source>
        <strain evidence="6 7">C305</strain>
    </source>
</reference>
<dbReference type="GO" id="GO:0003677">
    <property type="term" value="F:DNA binding"/>
    <property type="evidence" value="ECO:0007669"/>
    <property type="project" value="UniProtKB-KW"/>
</dbReference>
<evidence type="ECO:0000256" key="4">
    <source>
        <dbReference type="ARBA" id="ARBA00023172"/>
    </source>
</evidence>
<dbReference type="SUPFAM" id="SSF53098">
    <property type="entry name" value="Ribonuclease H-like"/>
    <property type="match status" value="1"/>
</dbReference>
<proteinExistence type="inferred from homology"/>
<dbReference type="PANTHER" id="PTHR33258">
    <property type="entry name" value="TRANSPOSASE INSL FOR INSERTION SEQUENCE ELEMENT IS186A-RELATED"/>
    <property type="match status" value="1"/>
</dbReference>
<comment type="similarity">
    <text evidence="1">Belongs to the transposase 11 family.</text>
</comment>
<keyword evidence="3" id="KW-0238">DNA-binding</keyword>
<dbReference type="EMBL" id="QFRJ01000002">
    <property type="protein sequence ID" value="PWH86644.1"/>
    <property type="molecule type" value="Genomic_DNA"/>
</dbReference>
<sequence>MFKNIMKACGNSMANGRRKGGVKVHAGMWLNEQVPSLIRISKSAESDKKFMVRFKNMPAETILVFDKAYVNYSLYKHWSKIKVSFVSRLHKSCVVTKGNLRLLSVEDEEYNILEDCEVQLGHKAQKDKVNVRLIKFFDKEHNREIEFITNDKRLEAWEIAEIYKQRWAIELLFKRLKQNIKITSFLGDNENAIRIQIWCALIADLLMQIARKGMRKGEMAYSVVCGLIKLHLMNYVQIKQLLQTPTDPSIFHRKPQENYDLFNQAPP</sequence>
<dbReference type="GO" id="GO:0006313">
    <property type="term" value="P:DNA transposition"/>
    <property type="evidence" value="ECO:0007669"/>
    <property type="project" value="InterPro"/>
</dbReference>